<dbReference type="RefSeq" id="WP_377212794.1">
    <property type="nucleotide sequence ID" value="NZ_JBHTJV010000009.1"/>
</dbReference>
<evidence type="ECO:0000313" key="8">
    <source>
        <dbReference type="Proteomes" id="UP001597101"/>
    </source>
</evidence>
<dbReference type="SMART" id="SM00116">
    <property type="entry name" value="CBS"/>
    <property type="match status" value="2"/>
</dbReference>
<keyword evidence="3 4" id="KW-0129">CBS domain</keyword>
<dbReference type="InterPro" id="IPR046342">
    <property type="entry name" value="CBS_dom_sf"/>
</dbReference>
<gene>
    <name evidence="7" type="ORF">ACFQ14_11095</name>
</gene>
<dbReference type="InterPro" id="IPR036318">
    <property type="entry name" value="FAD-bd_PCMH-like_sf"/>
</dbReference>
<feature type="domain" description="CBS" evidence="6">
    <location>
        <begin position="194"/>
        <end position="254"/>
    </location>
</feature>
<evidence type="ECO:0000256" key="4">
    <source>
        <dbReference type="PROSITE-ProRule" id="PRU00703"/>
    </source>
</evidence>
<evidence type="ECO:0000313" key="7">
    <source>
        <dbReference type="EMBL" id="MFD0916954.1"/>
    </source>
</evidence>
<organism evidence="7 8">
    <name type="scientific">Pseudahrensia aquimaris</name>
    <dbReference type="NCBI Taxonomy" id="744461"/>
    <lineage>
        <taxon>Bacteria</taxon>
        <taxon>Pseudomonadati</taxon>
        <taxon>Pseudomonadota</taxon>
        <taxon>Alphaproteobacteria</taxon>
        <taxon>Hyphomicrobiales</taxon>
        <taxon>Ahrensiaceae</taxon>
        <taxon>Pseudahrensia</taxon>
    </lineage>
</organism>
<feature type="domain" description="CBS" evidence="6">
    <location>
        <begin position="105"/>
        <end position="166"/>
    </location>
</feature>
<dbReference type="Gene3D" id="3.30.465.10">
    <property type="match status" value="1"/>
</dbReference>
<dbReference type="Proteomes" id="UP001597101">
    <property type="component" value="Unassembled WGS sequence"/>
</dbReference>
<dbReference type="Pfam" id="PF03471">
    <property type="entry name" value="CorC_HlyC"/>
    <property type="match status" value="1"/>
</dbReference>
<dbReference type="SUPFAM" id="SSF56176">
    <property type="entry name" value="FAD-binding/transporter-associated domain-like"/>
    <property type="match status" value="1"/>
</dbReference>
<keyword evidence="2" id="KW-0677">Repeat</keyword>
<comment type="similarity">
    <text evidence="1">Belongs to the UPF0053 family. Hemolysin C subfamily.</text>
</comment>
<dbReference type="InterPro" id="IPR000644">
    <property type="entry name" value="CBS_dom"/>
</dbReference>
<evidence type="ECO:0000259" key="6">
    <source>
        <dbReference type="PROSITE" id="PS51371"/>
    </source>
</evidence>
<dbReference type="Gene3D" id="3.10.580.10">
    <property type="entry name" value="CBS-domain"/>
    <property type="match status" value="1"/>
</dbReference>
<dbReference type="EMBL" id="JBHTJV010000009">
    <property type="protein sequence ID" value="MFD0916954.1"/>
    <property type="molecule type" value="Genomic_DNA"/>
</dbReference>
<comment type="caution">
    <text evidence="7">The sequence shown here is derived from an EMBL/GenBank/DDBJ whole genome shotgun (WGS) entry which is preliminary data.</text>
</comment>
<dbReference type="InterPro" id="IPR044751">
    <property type="entry name" value="Ion_transp-like_CBS"/>
</dbReference>
<evidence type="ECO:0000256" key="2">
    <source>
        <dbReference type="ARBA" id="ARBA00022737"/>
    </source>
</evidence>
<name>A0ABW3FGD8_9HYPH</name>
<keyword evidence="8" id="KW-1185">Reference proteome</keyword>
<dbReference type="SUPFAM" id="SSF54631">
    <property type="entry name" value="CBS-domain pair"/>
    <property type="match status" value="1"/>
</dbReference>
<dbReference type="Pfam" id="PF00571">
    <property type="entry name" value="CBS"/>
    <property type="match status" value="2"/>
</dbReference>
<dbReference type="CDD" id="cd04590">
    <property type="entry name" value="CBS_pair_CorC_HlyC_assoc"/>
    <property type="match status" value="1"/>
</dbReference>
<dbReference type="InterPro" id="IPR016169">
    <property type="entry name" value="FAD-bd_PCMH_sub2"/>
</dbReference>
<dbReference type="PANTHER" id="PTHR22777">
    <property type="entry name" value="HEMOLYSIN-RELATED"/>
    <property type="match status" value="1"/>
</dbReference>
<feature type="region of interest" description="Disordered" evidence="5">
    <location>
        <begin position="1"/>
        <end position="34"/>
    </location>
</feature>
<evidence type="ECO:0000256" key="3">
    <source>
        <dbReference type="ARBA" id="ARBA00023122"/>
    </source>
</evidence>
<accession>A0ABW3FGD8</accession>
<dbReference type="SMART" id="SM01091">
    <property type="entry name" value="CorC_HlyC"/>
    <property type="match status" value="1"/>
</dbReference>
<sequence length="362" mass="40302">MNDRPIKPAEAGQDNANLPVPTTAPTESPQETGRELVPFEAEEKRESWVYRFLTKLGLRSSGTLRDDLNEALAGEGEAGDLFSPEERAMLQNILRLRERRVEDVMVPRAEVRAVDEHIALGELLQIFEDNGHSRMPVYSDNLDDPRGMVLVKDVLLHLVAKSTVKSRSKKAGNGHAKLNFGKVDLDKPLSSIKAVRSVLFVPPSMLAADLMARMQATRTQMALVIDEYGGTDGLVTLEDIVEEVVGDIEDEHDEDDELITVDGNLRWTVDARTELEDIQEVIGEAFDPGSKGDDMDTIGGLVFALAGHIPVRGEVVRGMPGFEFRILDADPRRVRRLQIVQISRHPVRRKTPEEEKSDEAKE</sequence>
<dbReference type="PANTHER" id="PTHR22777:SF27">
    <property type="entry name" value="MAGNESIUM AND COBALT EFFLUX PROTEIN CORC"/>
    <property type="match status" value="1"/>
</dbReference>
<proteinExistence type="inferred from homology"/>
<dbReference type="InterPro" id="IPR005170">
    <property type="entry name" value="Transptr-assoc_dom"/>
</dbReference>
<protein>
    <submittedName>
        <fullName evidence="7">Hemolysin family protein</fullName>
    </submittedName>
</protein>
<dbReference type="PROSITE" id="PS51371">
    <property type="entry name" value="CBS"/>
    <property type="match status" value="2"/>
</dbReference>
<reference evidence="8" key="1">
    <citation type="journal article" date="2019" name="Int. J. Syst. Evol. Microbiol.">
        <title>The Global Catalogue of Microorganisms (GCM) 10K type strain sequencing project: providing services to taxonomists for standard genome sequencing and annotation.</title>
        <authorList>
            <consortium name="The Broad Institute Genomics Platform"/>
            <consortium name="The Broad Institute Genome Sequencing Center for Infectious Disease"/>
            <person name="Wu L."/>
            <person name="Ma J."/>
        </authorList>
    </citation>
    <scope>NUCLEOTIDE SEQUENCE [LARGE SCALE GENOMIC DNA]</scope>
    <source>
        <strain evidence="8">CCUG 60023</strain>
    </source>
</reference>
<evidence type="ECO:0000256" key="5">
    <source>
        <dbReference type="SAM" id="MobiDB-lite"/>
    </source>
</evidence>
<evidence type="ECO:0000256" key="1">
    <source>
        <dbReference type="ARBA" id="ARBA00006446"/>
    </source>
</evidence>